<dbReference type="GO" id="GO:0009451">
    <property type="term" value="P:RNA modification"/>
    <property type="evidence" value="ECO:0007669"/>
    <property type="project" value="InterPro"/>
</dbReference>
<keyword evidence="4" id="KW-1185">Reference proteome</keyword>
<reference evidence="3 4" key="1">
    <citation type="journal article" date="2020" name="IScience">
        <title>Genome Sequencing of the Endangered Kingdonia uniflora (Circaeasteraceae, Ranunculales) Reveals Potential Mechanisms of Evolutionary Specialization.</title>
        <authorList>
            <person name="Sun Y."/>
            <person name="Deng T."/>
            <person name="Zhang A."/>
            <person name="Moore M.J."/>
            <person name="Landis J.B."/>
            <person name="Lin N."/>
            <person name="Zhang H."/>
            <person name="Zhang X."/>
            <person name="Huang J."/>
            <person name="Zhang X."/>
            <person name="Sun H."/>
            <person name="Wang H."/>
        </authorList>
    </citation>
    <scope>NUCLEOTIDE SEQUENCE [LARGE SCALE GENOMIC DNA]</scope>
    <source>
        <strain evidence="3">TB1705</strain>
        <tissue evidence="3">Leaf</tissue>
    </source>
</reference>
<dbReference type="EMBL" id="JACGCM010001854">
    <property type="protein sequence ID" value="KAF6148286.1"/>
    <property type="molecule type" value="Genomic_DNA"/>
</dbReference>
<dbReference type="PANTHER" id="PTHR47926:SF347">
    <property type="entry name" value="PENTATRICOPEPTIDE REPEAT-CONTAINING PROTEIN"/>
    <property type="match status" value="1"/>
</dbReference>
<dbReference type="PROSITE" id="PS51375">
    <property type="entry name" value="PPR"/>
    <property type="match status" value="2"/>
</dbReference>
<dbReference type="FunFam" id="1.25.40.10:FF:000427">
    <property type="entry name" value="Pentatricopeptide repeat-containing protein chloroplastic"/>
    <property type="match status" value="1"/>
</dbReference>
<organism evidence="3 4">
    <name type="scientific">Kingdonia uniflora</name>
    <dbReference type="NCBI Taxonomy" id="39325"/>
    <lineage>
        <taxon>Eukaryota</taxon>
        <taxon>Viridiplantae</taxon>
        <taxon>Streptophyta</taxon>
        <taxon>Embryophyta</taxon>
        <taxon>Tracheophyta</taxon>
        <taxon>Spermatophyta</taxon>
        <taxon>Magnoliopsida</taxon>
        <taxon>Ranunculales</taxon>
        <taxon>Circaeasteraceae</taxon>
        <taxon>Kingdonia</taxon>
    </lineage>
</organism>
<dbReference type="Pfam" id="PF13041">
    <property type="entry name" value="PPR_2"/>
    <property type="match status" value="2"/>
</dbReference>
<evidence type="ECO:0000313" key="4">
    <source>
        <dbReference type="Proteomes" id="UP000541444"/>
    </source>
</evidence>
<dbReference type="GO" id="GO:0003723">
    <property type="term" value="F:RNA binding"/>
    <property type="evidence" value="ECO:0007669"/>
    <property type="project" value="InterPro"/>
</dbReference>
<proteinExistence type="predicted"/>
<dbReference type="InterPro" id="IPR046960">
    <property type="entry name" value="PPR_At4g14850-like_plant"/>
</dbReference>
<dbReference type="AlphaFoldDB" id="A0A7J7M067"/>
<dbReference type="Pfam" id="PF20431">
    <property type="entry name" value="E_motif"/>
    <property type="match status" value="1"/>
</dbReference>
<evidence type="ECO:0000256" key="2">
    <source>
        <dbReference type="PROSITE-ProRule" id="PRU00708"/>
    </source>
</evidence>
<dbReference type="InterPro" id="IPR011990">
    <property type="entry name" value="TPR-like_helical_dom_sf"/>
</dbReference>
<feature type="repeat" description="PPR" evidence="2">
    <location>
        <begin position="176"/>
        <end position="210"/>
    </location>
</feature>
<dbReference type="InterPro" id="IPR046848">
    <property type="entry name" value="E_motif"/>
</dbReference>
<dbReference type="NCBIfam" id="TIGR00756">
    <property type="entry name" value="PPR"/>
    <property type="match status" value="3"/>
</dbReference>
<dbReference type="OrthoDB" id="1928982at2759"/>
<dbReference type="InterPro" id="IPR002885">
    <property type="entry name" value="PPR_rpt"/>
</dbReference>
<comment type="caution">
    <text evidence="3">The sequence shown here is derived from an EMBL/GenBank/DDBJ whole genome shotgun (WGS) entry which is preliminary data.</text>
</comment>
<protein>
    <recommendedName>
        <fullName evidence="5">Pentatricopeptide repeat-containing protein</fullName>
    </recommendedName>
</protein>
<evidence type="ECO:0008006" key="5">
    <source>
        <dbReference type="Google" id="ProtNLM"/>
    </source>
</evidence>
<keyword evidence="1" id="KW-0677">Repeat</keyword>
<dbReference type="Gene3D" id="1.25.40.10">
    <property type="entry name" value="Tetratricopeptide repeat domain"/>
    <property type="match status" value="3"/>
</dbReference>
<dbReference type="PANTHER" id="PTHR47926">
    <property type="entry name" value="PENTATRICOPEPTIDE REPEAT-CONTAINING PROTEIN"/>
    <property type="match status" value="1"/>
</dbReference>
<dbReference type="Proteomes" id="UP000541444">
    <property type="component" value="Unassembled WGS sequence"/>
</dbReference>
<dbReference type="Pfam" id="PF01535">
    <property type="entry name" value="PPR"/>
    <property type="match status" value="2"/>
</dbReference>
<feature type="repeat" description="PPR" evidence="2">
    <location>
        <begin position="75"/>
        <end position="109"/>
    </location>
</feature>
<evidence type="ECO:0000256" key="1">
    <source>
        <dbReference type="ARBA" id="ARBA00022737"/>
    </source>
</evidence>
<accession>A0A7J7M067</accession>
<gene>
    <name evidence="3" type="ORF">GIB67_012061</name>
</gene>
<evidence type="ECO:0000313" key="3">
    <source>
        <dbReference type="EMBL" id="KAF6148286.1"/>
    </source>
</evidence>
<sequence length="400" mass="45245">MRNRGKRPNKFTFPFLFTACAKLMALEQGKLIHVEVLKNGVDSDVYVQNTLIHFYGSCRRISAARNVFDGMSLRSVVSWNSIMTVYIENSRLEESLVLFGRMRSFGFEPDVATMVILLSCCAELGNLNLGKWVHSQVMEKGLEVNCQFGTALVDMYAKCGAVVSSGLVFERMRERNVWTWSAMILGLAQHGRAKEALNFFMEMRNCSIRPNYVTFLGVLSACSHARLVDDGYRFFYEMEHAYGIKPMVIHYGAMVDILGRSGRLEEAYKFITSMPIEPDPIIWRTLLSACSIYDSNGSNGVREKVKKRLLELEPKRSGNLVMVANMYAEAGLWDKAAVVWKVMRDGGLKKMPGESCIEVGGSIHRFLSGDDNQDDFKDIFRLLDGLKLEMMVEFVESILS</sequence>
<dbReference type="FunFam" id="1.25.40.10:FF:001093">
    <property type="entry name" value="Pentatricopeptide repeat-containing protein At2g34400"/>
    <property type="match status" value="1"/>
</dbReference>
<name>A0A7J7M067_9MAGN</name>